<dbReference type="Pfam" id="PF05368">
    <property type="entry name" value="NmrA"/>
    <property type="match status" value="1"/>
</dbReference>
<dbReference type="CDD" id="cd05269">
    <property type="entry name" value="TMR_SDR_a"/>
    <property type="match status" value="1"/>
</dbReference>
<dbReference type="PANTHER" id="PTHR43162:SF1">
    <property type="entry name" value="PRESTALK A DIFFERENTIATION PROTEIN A"/>
    <property type="match status" value="1"/>
</dbReference>
<comment type="caution">
    <text evidence="2">The sequence shown here is derived from an EMBL/GenBank/DDBJ whole genome shotgun (WGS) entry which is preliminary data.</text>
</comment>
<proteinExistence type="predicted"/>
<dbReference type="Proteomes" id="UP000555003">
    <property type="component" value="Unassembled WGS sequence"/>
</dbReference>
<evidence type="ECO:0000313" key="2">
    <source>
        <dbReference type="EMBL" id="MBA9073987.1"/>
    </source>
</evidence>
<keyword evidence="3" id="KW-1185">Reference proteome</keyword>
<dbReference type="PANTHER" id="PTHR43162">
    <property type="match status" value="1"/>
</dbReference>
<dbReference type="RefSeq" id="WP_182493637.1">
    <property type="nucleotide sequence ID" value="NZ_JACJIS010000002.1"/>
</dbReference>
<protein>
    <submittedName>
        <fullName evidence="2">Uncharacterized protein YbjT (DUF2867 family)</fullName>
    </submittedName>
</protein>
<dbReference type="SUPFAM" id="SSF51735">
    <property type="entry name" value="NAD(P)-binding Rossmann-fold domains"/>
    <property type="match status" value="1"/>
</dbReference>
<evidence type="ECO:0000313" key="3">
    <source>
        <dbReference type="Proteomes" id="UP000555003"/>
    </source>
</evidence>
<gene>
    <name evidence="2" type="ORF">GGR22_002154</name>
</gene>
<dbReference type="EMBL" id="JACJIS010000002">
    <property type="protein sequence ID" value="MBA9073987.1"/>
    <property type="molecule type" value="Genomic_DNA"/>
</dbReference>
<accession>A0ABR6DQM3</accession>
<organism evidence="2 3">
    <name type="scientific">Flavobacterium gossypii</name>
    <dbReference type="NCBI Taxonomy" id="1646119"/>
    <lineage>
        <taxon>Bacteria</taxon>
        <taxon>Pseudomonadati</taxon>
        <taxon>Bacteroidota</taxon>
        <taxon>Flavobacteriia</taxon>
        <taxon>Flavobacteriales</taxon>
        <taxon>Flavobacteriaceae</taxon>
        <taxon>Flavobacterium</taxon>
    </lineage>
</organism>
<dbReference type="InterPro" id="IPR008030">
    <property type="entry name" value="NmrA-like"/>
</dbReference>
<sequence>MKHSDAPKILITGATGTIGSELARQLSEKGIPFRAMVRSFENTESLASLEGAEIVLGDFTNAASLSNALVGIEKAFLLTNSSETAQQLQQNFVAVAQRSGVKQIVKLSQLHASADSPVRFLRYHAAVEAQIKESGMEYTFLRPNLFMQGLLGFKDIIKQQNAFFAAIGDAKISLVDIRDIASIAAEALTAAGHENKVYNITGPEALTHTELAALFSEVLDKTIQFIDIAPEEMKAALLSVGFPLWQADGLIEDYAHYSRNEASEVYATVEDILGKPARQFKNFVEDFAEDFS</sequence>
<name>A0ABR6DQM3_9FLAO</name>
<evidence type="ECO:0000259" key="1">
    <source>
        <dbReference type="Pfam" id="PF05368"/>
    </source>
</evidence>
<reference evidence="2 3" key="1">
    <citation type="submission" date="2020-08" db="EMBL/GenBank/DDBJ databases">
        <title>Genomic Encyclopedia of Type Strains, Phase IV (KMG-IV): sequencing the most valuable type-strain genomes for metagenomic binning, comparative biology and taxonomic classification.</title>
        <authorList>
            <person name="Goeker M."/>
        </authorList>
    </citation>
    <scope>NUCLEOTIDE SEQUENCE [LARGE SCALE GENOMIC DNA]</scope>
    <source>
        <strain evidence="2 3">DSM 100397</strain>
    </source>
</reference>
<feature type="domain" description="NmrA-like" evidence="1">
    <location>
        <begin position="8"/>
        <end position="255"/>
    </location>
</feature>
<dbReference type="Gene3D" id="3.40.50.720">
    <property type="entry name" value="NAD(P)-binding Rossmann-like Domain"/>
    <property type="match status" value="1"/>
</dbReference>
<dbReference type="Gene3D" id="3.90.25.10">
    <property type="entry name" value="UDP-galactose 4-epimerase, domain 1"/>
    <property type="match status" value="1"/>
</dbReference>
<dbReference type="InterPro" id="IPR036291">
    <property type="entry name" value="NAD(P)-bd_dom_sf"/>
</dbReference>
<dbReference type="InterPro" id="IPR051604">
    <property type="entry name" value="Ergot_Alk_Oxidoreductase"/>
</dbReference>